<evidence type="ECO:0000256" key="1">
    <source>
        <dbReference type="ARBA" id="ARBA00022679"/>
    </source>
</evidence>
<dbReference type="Gene3D" id="3.40.930.10">
    <property type="entry name" value="Mannitol-specific EII, Chain A"/>
    <property type="match status" value="1"/>
</dbReference>
<dbReference type="SUPFAM" id="SSF46785">
    <property type="entry name" value="Winged helix' DNA-binding domain"/>
    <property type="match status" value="1"/>
</dbReference>
<dbReference type="PANTHER" id="PTHR30185:SF18">
    <property type="entry name" value="TRANSCRIPTIONAL REGULATOR MTLR"/>
    <property type="match status" value="1"/>
</dbReference>
<dbReference type="PROSITE" id="PS51099">
    <property type="entry name" value="PTS_EIIB_TYPE_2"/>
    <property type="match status" value="1"/>
</dbReference>
<sequence>MFITNREKTILELLIKTGGRHTSLSIATYLQVSVRTVHRDLKKIENSLDRFGLKLKEKENGSLYIDGSDEAIFKLVQTLSRVEPLDLSVKERKLLLFLNLLRAHDPLKTGPLAKDLSVSVTTLLAYLDDLADWIGDFGLEISRKRGVGVQLGGPESAKRKALGNFFLFYFNEELIEAIFQLSGTDQESEKLILHYFKPNYLIEIEQTIKKNIGKMYAELADSDYVGFMIQVCITMQRCESGFPLTEEDIEDEWSGKMEAFPLIEKISDVFAEHLSIALSEREKAFLAVFLKGSRLQNAESVYYDSVITGKAIKKLIQHVSQQLKVDLTDDFSLFQGLMAHLEPSLFRIRKNLSSFNPLTEQVRTQYPVLFSVTASSLREVFKQIEFPDDEVAYIVLHFGSALEQRKQVSEVHTLVVCPTGIGASKMLATRLKKEMPELSSVEIASIKDMGQMDLENFDMILSTVHLPKQKIPCIFVNPLLSKENITEIHATMEQSAKKKIRPVYFSQNKENVSKRRPERKFHTLDDLMEEMDASERTIREILKNFSVTQVPNAENMEKSIELMVDHMFRRGLIRDADAVFQKLMVRERMAGLGIPETNMALFHCRDQSVKTVSFQIAHSDRHFALRGMDGRNVNVSNFLLLLAPEHLTLVQQEVLSTISSSLVEDSESTLIFASANEKIIRAKMEETFYQFLLNKFSKD</sequence>
<dbReference type="InterPro" id="IPR036390">
    <property type="entry name" value="WH_DNA-bd_sf"/>
</dbReference>
<keyword evidence="1" id="KW-0808">Transferase</keyword>
<dbReference type="InterPro" id="IPR013196">
    <property type="entry name" value="HTH_11"/>
</dbReference>
<name>A0A917S709_9BACL</name>
<dbReference type="InterPro" id="IPR050661">
    <property type="entry name" value="BglG_antiterminators"/>
</dbReference>
<evidence type="ECO:0000256" key="3">
    <source>
        <dbReference type="ARBA" id="ARBA00023015"/>
    </source>
</evidence>
<dbReference type="Gene3D" id="3.40.50.2300">
    <property type="match status" value="1"/>
</dbReference>
<dbReference type="Pfam" id="PF00874">
    <property type="entry name" value="PRD"/>
    <property type="match status" value="2"/>
</dbReference>
<dbReference type="Pfam" id="PF02302">
    <property type="entry name" value="PTS_IIB"/>
    <property type="match status" value="1"/>
</dbReference>
<accession>A0A917S709</accession>
<feature type="domain" description="PRD" evidence="7">
    <location>
        <begin position="196"/>
        <end position="300"/>
    </location>
</feature>
<feature type="domain" description="PRD" evidence="7">
    <location>
        <begin position="303"/>
        <end position="408"/>
    </location>
</feature>
<keyword evidence="2" id="KW-0677">Repeat</keyword>
<dbReference type="GO" id="GO:0006355">
    <property type="term" value="P:regulation of DNA-templated transcription"/>
    <property type="evidence" value="ECO:0007669"/>
    <property type="project" value="InterPro"/>
</dbReference>
<dbReference type="Gene3D" id="1.10.10.10">
    <property type="entry name" value="Winged helix-like DNA-binding domain superfamily/Winged helix DNA-binding domain"/>
    <property type="match status" value="1"/>
</dbReference>
<dbReference type="InterPro" id="IPR036388">
    <property type="entry name" value="WH-like_DNA-bd_sf"/>
</dbReference>
<dbReference type="Proteomes" id="UP000654670">
    <property type="component" value="Unassembled WGS sequence"/>
</dbReference>
<keyword evidence="4" id="KW-0804">Transcription</keyword>
<evidence type="ECO:0000259" key="7">
    <source>
        <dbReference type="PROSITE" id="PS51372"/>
    </source>
</evidence>
<dbReference type="Pfam" id="PF08279">
    <property type="entry name" value="HTH_11"/>
    <property type="match status" value="1"/>
</dbReference>
<dbReference type="InterPro" id="IPR003501">
    <property type="entry name" value="PTS_EIIB_2/3"/>
</dbReference>
<dbReference type="EMBL" id="BMOK01000010">
    <property type="protein sequence ID" value="GGL58385.1"/>
    <property type="molecule type" value="Genomic_DNA"/>
</dbReference>
<reference evidence="8" key="1">
    <citation type="journal article" date="2014" name="Int. J. Syst. Evol. Microbiol.">
        <title>Complete genome sequence of Corynebacterium casei LMG S-19264T (=DSM 44701T), isolated from a smear-ripened cheese.</title>
        <authorList>
            <consortium name="US DOE Joint Genome Institute (JGI-PGF)"/>
            <person name="Walter F."/>
            <person name="Albersmeier A."/>
            <person name="Kalinowski J."/>
            <person name="Ruckert C."/>
        </authorList>
    </citation>
    <scope>NUCLEOTIDE SEQUENCE</scope>
    <source>
        <strain evidence="8">JCM 15325</strain>
    </source>
</reference>
<reference evidence="8" key="2">
    <citation type="submission" date="2020-09" db="EMBL/GenBank/DDBJ databases">
        <authorList>
            <person name="Sun Q."/>
            <person name="Ohkuma M."/>
        </authorList>
    </citation>
    <scope>NUCLEOTIDE SEQUENCE</scope>
    <source>
        <strain evidence="8">JCM 15325</strain>
    </source>
</reference>
<protein>
    <submittedName>
        <fullName evidence="8">Transcriptional regulator MtlR</fullName>
    </submittedName>
</protein>
<dbReference type="InterPro" id="IPR036095">
    <property type="entry name" value="PTS_EIIB-like_sf"/>
</dbReference>
<evidence type="ECO:0000259" key="6">
    <source>
        <dbReference type="PROSITE" id="PS51099"/>
    </source>
</evidence>
<dbReference type="SUPFAM" id="SSF52794">
    <property type="entry name" value="PTS system IIB component-like"/>
    <property type="match status" value="1"/>
</dbReference>
<dbReference type="PROSITE" id="PS51094">
    <property type="entry name" value="PTS_EIIA_TYPE_2"/>
    <property type="match status" value="1"/>
</dbReference>
<dbReference type="PANTHER" id="PTHR30185">
    <property type="entry name" value="CRYPTIC BETA-GLUCOSIDE BGL OPERON ANTITERMINATOR"/>
    <property type="match status" value="1"/>
</dbReference>
<dbReference type="InterPro" id="IPR016152">
    <property type="entry name" value="PTrfase/Anion_transptr"/>
</dbReference>
<evidence type="ECO:0000256" key="4">
    <source>
        <dbReference type="ARBA" id="ARBA00023163"/>
    </source>
</evidence>
<organism evidence="8 9">
    <name type="scientific">Sporolactobacillus putidus</name>
    <dbReference type="NCBI Taxonomy" id="492735"/>
    <lineage>
        <taxon>Bacteria</taxon>
        <taxon>Bacillati</taxon>
        <taxon>Bacillota</taxon>
        <taxon>Bacilli</taxon>
        <taxon>Bacillales</taxon>
        <taxon>Sporolactobacillaceae</taxon>
        <taxon>Sporolactobacillus</taxon>
    </lineage>
</organism>
<dbReference type="GO" id="GO:0008982">
    <property type="term" value="F:protein-N(PI)-phosphohistidine-sugar phosphotransferase activity"/>
    <property type="evidence" value="ECO:0007669"/>
    <property type="project" value="InterPro"/>
</dbReference>
<dbReference type="Pfam" id="PF00359">
    <property type="entry name" value="PTS_EIIA_2"/>
    <property type="match status" value="1"/>
</dbReference>
<evidence type="ECO:0000256" key="2">
    <source>
        <dbReference type="ARBA" id="ARBA00022737"/>
    </source>
</evidence>
<comment type="caution">
    <text evidence="8">The sequence shown here is derived from an EMBL/GenBank/DDBJ whole genome shotgun (WGS) entry which is preliminary data.</text>
</comment>
<keyword evidence="3" id="KW-0805">Transcription regulation</keyword>
<gene>
    <name evidence="8" type="primary">mtlR</name>
    <name evidence="8" type="ORF">GCM10007968_22990</name>
</gene>
<feature type="domain" description="PTS EIIA type-2" evidence="5">
    <location>
        <begin position="540"/>
        <end position="687"/>
    </location>
</feature>
<dbReference type="SUPFAM" id="SSF55804">
    <property type="entry name" value="Phoshotransferase/anion transport protein"/>
    <property type="match status" value="1"/>
</dbReference>
<evidence type="ECO:0000259" key="5">
    <source>
        <dbReference type="PROSITE" id="PS51094"/>
    </source>
</evidence>
<keyword evidence="9" id="KW-1185">Reference proteome</keyword>
<evidence type="ECO:0000313" key="9">
    <source>
        <dbReference type="Proteomes" id="UP000654670"/>
    </source>
</evidence>
<evidence type="ECO:0000313" key="8">
    <source>
        <dbReference type="EMBL" id="GGL58385.1"/>
    </source>
</evidence>
<dbReference type="Gene3D" id="1.10.1790.10">
    <property type="entry name" value="PRD domain"/>
    <property type="match status" value="2"/>
</dbReference>
<dbReference type="CDD" id="cd05568">
    <property type="entry name" value="PTS_IIB_bgl_like"/>
    <property type="match status" value="1"/>
</dbReference>
<proteinExistence type="predicted"/>
<dbReference type="RefSeq" id="WP_188803490.1">
    <property type="nucleotide sequence ID" value="NZ_BMOK01000010.1"/>
</dbReference>
<dbReference type="SUPFAM" id="SSF63520">
    <property type="entry name" value="PTS-regulatory domain, PRD"/>
    <property type="match status" value="2"/>
</dbReference>
<dbReference type="InterPro" id="IPR036634">
    <property type="entry name" value="PRD_sf"/>
</dbReference>
<dbReference type="AlphaFoldDB" id="A0A917S709"/>
<dbReference type="PROSITE" id="PS51372">
    <property type="entry name" value="PRD_2"/>
    <property type="match status" value="2"/>
</dbReference>
<dbReference type="InterPro" id="IPR011608">
    <property type="entry name" value="PRD"/>
</dbReference>
<dbReference type="InterPro" id="IPR013011">
    <property type="entry name" value="PTS_EIIB_2"/>
</dbReference>
<dbReference type="InterPro" id="IPR002178">
    <property type="entry name" value="PTS_EIIA_type-2_dom"/>
</dbReference>
<feature type="domain" description="PTS EIIB type-2" evidence="6">
    <location>
        <begin position="411"/>
        <end position="500"/>
    </location>
</feature>
<dbReference type="GO" id="GO:0009401">
    <property type="term" value="P:phosphoenolpyruvate-dependent sugar phosphotransferase system"/>
    <property type="evidence" value="ECO:0007669"/>
    <property type="project" value="InterPro"/>
</dbReference>